<reference evidence="1" key="1">
    <citation type="submission" date="2023-10" db="EMBL/GenBank/DDBJ databases">
        <title>Genome assembly of Pristionchus species.</title>
        <authorList>
            <person name="Yoshida K."/>
            <person name="Sommer R.J."/>
        </authorList>
    </citation>
    <scope>NUCLEOTIDE SEQUENCE</scope>
    <source>
        <strain evidence="1">RS5133</strain>
    </source>
</reference>
<accession>A0AAV5VL45</accession>
<protein>
    <submittedName>
        <fullName evidence="1">Uncharacterized protein</fullName>
    </submittedName>
</protein>
<organism evidence="1 2">
    <name type="scientific">Pristionchus fissidentatus</name>
    <dbReference type="NCBI Taxonomy" id="1538716"/>
    <lineage>
        <taxon>Eukaryota</taxon>
        <taxon>Metazoa</taxon>
        <taxon>Ecdysozoa</taxon>
        <taxon>Nematoda</taxon>
        <taxon>Chromadorea</taxon>
        <taxon>Rhabditida</taxon>
        <taxon>Rhabditina</taxon>
        <taxon>Diplogasteromorpha</taxon>
        <taxon>Diplogasteroidea</taxon>
        <taxon>Neodiplogasteridae</taxon>
        <taxon>Pristionchus</taxon>
    </lineage>
</organism>
<comment type="caution">
    <text evidence="1">The sequence shown here is derived from an EMBL/GenBank/DDBJ whole genome shotgun (WGS) entry which is preliminary data.</text>
</comment>
<proteinExistence type="predicted"/>
<feature type="non-terminal residue" evidence="1">
    <location>
        <position position="1"/>
    </location>
</feature>
<dbReference type="EMBL" id="BTSY01000003">
    <property type="protein sequence ID" value="GMT18807.1"/>
    <property type="molecule type" value="Genomic_DNA"/>
</dbReference>
<feature type="non-terminal residue" evidence="1">
    <location>
        <position position="231"/>
    </location>
</feature>
<sequence>AEELVLGVLLDGGQHRLVDDLLVGLALLANLVLLMSRGEDVGLLALLLNLGVSSLEVRVGQGVGDLDSADVNLGGGGNDERLSDSSEGNVVQLVGSGDQQEASLLKLLEEDNALSLMSASEDDQDSSGSDGLSQRLNLGVSADLGGNVKDVVLLHEDGLYTSEHLALSTVLGATDLLGDELVSRSNGLLGDLGLLAESNSTLVVHAGGREAHKPGSELIVAPESGRSLLGT</sequence>
<name>A0AAV5VL45_9BILA</name>
<keyword evidence="2" id="KW-1185">Reference proteome</keyword>
<dbReference type="Proteomes" id="UP001432322">
    <property type="component" value="Unassembled WGS sequence"/>
</dbReference>
<gene>
    <name evidence="1" type="ORF">PFISCL1PPCAC_10104</name>
</gene>
<evidence type="ECO:0000313" key="1">
    <source>
        <dbReference type="EMBL" id="GMT18807.1"/>
    </source>
</evidence>
<evidence type="ECO:0000313" key="2">
    <source>
        <dbReference type="Proteomes" id="UP001432322"/>
    </source>
</evidence>
<dbReference type="AlphaFoldDB" id="A0AAV5VL45"/>